<keyword evidence="2" id="KW-1185">Reference proteome</keyword>
<dbReference type="AlphaFoldDB" id="A0A1N6HBM7"/>
<protein>
    <submittedName>
        <fullName evidence="1">Uncharacterized protein</fullName>
    </submittedName>
</protein>
<organism evidence="1 2">
    <name type="scientific">Vannielia litorea</name>
    <dbReference type="NCBI Taxonomy" id="1217970"/>
    <lineage>
        <taxon>Bacteria</taxon>
        <taxon>Pseudomonadati</taxon>
        <taxon>Pseudomonadota</taxon>
        <taxon>Alphaproteobacteria</taxon>
        <taxon>Rhodobacterales</taxon>
        <taxon>Paracoccaceae</taxon>
        <taxon>Vannielia</taxon>
    </lineage>
</organism>
<sequence>MSTIIRRIALWAPVILVAWVAVMALVMRFSDAAPAAVVMLPSRAFLAALPPDAAILRQTAATITLKSDTPDFAARLYRAGALLVLPAGLTGCLPLPGALANKG</sequence>
<dbReference type="STRING" id="1217970.SAMN05444002_3245"/>
<dbReference type="Proteomes" id="UP000184932">
    <property type="component" value="Unassembled WGS sequence"/>
</dbReference>
<reference evidence="2" key="1">
    <citation type="submission" date="2016-11" db="EMBL/GenBank/DDBJ databases">
        <authorList>
            <person name="Varghese N."/>
            <person name="Submissions S."/>
        </authorList>
    </citation>
    <scope>NUCLEOTIDE SEQUENCE [LARGE SCALE GENOMIC DNA]</scope>
    <source>
        <strain evidence="2">DSM 29440</strain>
    </source>
</reference>
<evidence type="ECO:0000313" key="2">
    <source>
        <dbReference type="Proteomes" id="UP000184932"/>
    </source>
</evidence>
<gene>
    <name evidence="1" type="ORF">SAMN05444002_3245</name>
</gene>
<proteinExistence type="predicted"/>
<accession>A0A1N6HBM7</accession>
<name>A0A1N6HBM7_9RHOB</name>
<evidence type="ECO:0000313" key="1">
    <source>
        <dbReference type="EMBL" id="SIO17228.1"/>
    </source>
</evidence>
<dbReference type="EMBL" id="FSRL01000001">
    <property type="protein sequence ID" value="SIO17228.1"/>
    <property type="molecule type" value="Genomic_DNA"/>
</dbReference>
<dbReference type="RefSeq" id="WP_245794499.1">
    <property type="nucleotide sequence ID" value="NZ_FSRL01000001.1"/>
</dbReference>